<dbReference type="AlphaFoldDB" id="A0A072NSH6"/>
<accession>A0A072NSH6</accession>
<dbReference type="RefSeq" id="WP_161773157.1">
    <property type="nucleotide sequence ID" value="NZ_JJRY01000001.1"/>
</dbReference>
<reference evidence="1" key="1">
    <citation type="submission" date="2014-04" db="EMBL/GenBank/DDBJ databases">
        <title>Draft genome sequence of Bacillus azotoformans MEV2011, a (co-) denitrifying strain unable to grow in the presence of oxygen.</title>
        <authorList>
            <person name="Nielsen M."/>
            <person name="Schreiber L."/>
            <person name="Finster K."/>
            <person name="Schramm A."/>
        </authorList>
    </citation>
    <scope>NUCLEOTIDE SEQUENCE [LARGE SCALE GENOMIC DNA]</scope>
    <source>
        <strain evidence="1">MEV2011</strain>
    </source>
</reference>
<dbReference type="Proteomes" id="UP000027936">
    <property type="component" value="Unassembled WGS sequence"/>
</dbReference>
<comment type="caution">
    <text evidence="1">The sequence shown here is derived from an EMBL/GenBank/DDBJ whole genome shotgun (WGS) entry which is preliminary data.</text>
</comment>
<organism evidence="1">
    <name type="scientific">Schinkia azotoformans MEV2011</name>
    <dbReference type="NCBI Taxonomy" id="1348973"/>
    <lineage>
        <taxon>Bacteria</taxon>
        <taxon>Bacillati</taxon>
        <taxon>Bacillota</taxon>
        <taxon>Bacilli</taxon>
        <taxon>Bacillales</taxon>
        <taxon>Bacillaceae</taxon>
        <taxon>Calidifontibacillus/Schinkia group</taxon>
        <taxon>Schinkia</taxon>
    </lineage>
</organism>
<protein>
    <submittedName>
        <fullName evidence="1">Uncharacterized protein</fullName>
    </submittedName>
</protein>
<evidence type="ECO:0000313" key="1">
    <source>
        <dbReference type="EMBL" id="KEF40436.1"/>
    </source>
</evidence>
<proteinExistence type="predicted"/>
<name>A0A072NSH6_SCHAZ</name>
<sequence>MVWGVGIAKVTKCIKKRMENGFANGADAKKLMRSTILMPGKGATKSEG</sequence>
<gene>
    <name evidence="1" type="ORF">M670_00462</name>
</gene>
<dbReference type="EMBL" id="JJRY01000001">
    <property type="protein sequence ID" value="KEF40436.1"/>
    <property type="molecule type" value="Genomic_DNA"/>
</dbReference>